<evidence type="ECO:0000313" key="1">
    <source>
        <dbReference type="EMBL" id="TNN88702.1"/>
    </source>
</evidence>
<name>A0A4Z2JHG3_9TELE</name>
<accession>A0A4Z2JHG3</accession>
<dbReference type="OrthoDB" id="189226at2759"/>
<protein>
    <submittedName>
        <fullName evidence="1">Uncharacterized protein</fullName>
    </submittedName>
</protein>
<proteinExistence type="predicted"/>
<keyword evidence="2" id="KW-1185">Reference proteome</keyword>
<reference evidence="1 2" key="1">
    <citation type="submission" date="2019-03" db="EMBL/GenBank/DDBJ databases">
        <title>First draft genome of Liparis tanakae, snailfish: a comprehensive survey of snailfish specific genes.</title>
        <authorList>
            <person name="Kim W."/>
            <person name="Song I."/>
            <person name="Jeong J.-H."/>
            <person name="Kim D."/>
            <person name="Kim S."/>
            <person name="Ryu S."/>
            <person name="Song J.Y."/>
            <person name="Lee S.K."/>
        </authorList>
    </citation>
    <scope>NUCLEOTIDE SEQUENCE [LARGE SCALE GENOMIC DNA]</scope>
    <source>
        <tissue evidence="1">Muscle</tissue>
    </source>
</reference>
<dbReference type="EMBL" id="SRLO01000004">
    <property type="protein sequence ID" value="TNN88702.1"/>
    <property type="molecule type" value="Genomic_DNA"/>
</dbReference>
<sequence length="75" mass="8592">MGCLAVHVTSDSTKKKRYVFPSLAGQTKDCLSQLNVLQSTLRPRSLLWDEMQLNSSQGNTVYWFLFALFGKYDRT</sequence>
<gene>
    <name evidence="1" type="ORF">EYF80_001034</name>
</gene>
<dbReference type="AlphaFoldDB" id="A0A4Z2JHG3"/>
<comment type="caution">
    <text evidence="1">The sequence shown here is derived from an EMBL/GenBank/DDBJ whole genome shotgun (WGS) entry which is preliminary data.</text>
</comment>
<evidence type="ECO:0000313" key="2">
    <source>
        <dbReference type="Proteomes" id="UP000314294"/>
    </source>
</evidence>
<organism evidence="1 2">
    <name type="scientific">Liparis tanakae</name>
    <name type="common">Tanaka's snailfish</name>
    <dbReference type="NCBI Taxonomy" id="230148"/>
    <lineage>
        <taxon>Eukaryota</taxon>
        <taxon>Metazoa</taxon>
        <taxon>Chordata</taxon>
        <taxon>Craniata</taxon>
        <taxon>Vertebrata</taxon>
        <taxon>Euteleostomi</taxon>
        <taxon>Actinopterygii</taxon>
        <taxon>Neopterygii</taxon>
        <taxon>Teleostei</taxon>
        <taxon>Neoteleostei</taxon>
        <taxon>Acanthomorphata</taxon>
        <taxon>Eupercaria</taxon>
        <taxon>Perciformes</taxon>
        <taxon>Cottioidei</taxon>
        <taxon>Cottales</taxon>
        <taxon>Liparidae</taxon>
        <taxon>Liparis</taxon>
    </lineage>
</organism>
<dbReference type="Proteomes" id="UP000314294">
    <property type="component" value="Unassembled WGS sequence"/>
</dbReference>